<evidence type="ECO:0000256" key="5">
    <source>
        <dbReference type="ARBA" id="ARBA00022692"/>
    </source>
</evidence>
<dbReference type="GO" id="GO:0016020">
    <property type="term" value="C:membrane"/>
    <property type="evidence" value="ECO:0007669"/>
    <property type="project" value="UniProtKB-SubCell"/>
</dbReference>
<dbReference type="FunFam" id="1.10.630.10:FF:000022">
    <property type="entry name" value="Taxadiene 5-alpha hydroxylase"/>
    <property type="match status" value="1"/>
</dbReference>
<comment type="caution">
    <text evidence="14">The sequence shown here is derived from an EMBL/GenBank/DDBJ whole genome shotgun (WGS) entry which is preliminary data.</text>
</comment>
<organism evidence="14 15">
    <name type="scientific">Cuscuta europaea</name>
    <name type="common">European dodder</name>
    <dbReference type="NCBI Taxonomy" id="41803"/>
    <lineage>
        <taxon>Eukaryota</taxon>
        <taxon>Viridiplantae</taxon>
        <taxon>Streptophyta</taxon>
        <taxon>Embryophyta</taxon>
        <taxon>Tracheophyta</taxon>
        <taxon>Spermatophyta</taxon>
        <taxon>Magnoliopsida</taxon>
        <taxon>eudicotyledons</taxon>
        <taxon>Gunneridae</taxon>
        <taxon>Pentapetalae</taxon>
        <taxon>asterids</taxon>
        <taxon>lamiids</taxon>
        <taxon>Solanales</taxon>
        <taxon>Convolvulaceae</taxon>
        <taxon>Cuscuteae</taxon>
        <taxon>Cuscuta</taxon>
        <taxon>Cuscuta subgen. Cuscuta</taxon>
    </lineage>
</organism>
<evidence type="ECO:0000256" key="4">
    <source>
        <dbReference type="ARBA" id="ARBA00022617"/>
    </source>
</evidence>
<keyword evidence="10 13" id="KW-0503">Monooxygenase</keyword>
<dbReference type="EMBL" id="CAMAPE010000038">
    <property type="protein sequence ID" value="CAH9101824.1"/>
    <property type="molecule type" value="Genomic_DNA"/>
</dbReference>
<dbReference type="InterPro" id="IPR017972">
    <property type="entry name" value="Cyt_P450_CS"/>
</dbReference>
<dbReference type="PANTHER" id="PTHR24286:SF349">
    <property type="entry name" value="CYTOCHROME P450 716A1-RELATED"/>
    <property type="match status" value="1"/>
</dbReference>
<keyword evidence="11" id="KW-0472">Membrane</keyword>
<evidence type="ECO:0000313" key="14">
    <source>
        <dbReference type="EMBL" id="CAH9101824.1"/>
    </source>
</evidence>
<dbReference type="InterPro" id="IPR002401">
    <property type="entry name" value="Cyt_P450_E_grp-I"/>
</dbReference>
<dbReference type="Pfam" id="PF00067">
    <property type="entry name" value="p450"/>
    <property type="match status" value="1"/>
</dbReference>
<comment type="subcellular location">
    <subcellularLocation>
        <location evidence="2">Membrane</location>
        <topology evidence="2">Single-pass membrane protein</topology>
    </subcellularLocation>
</comment>
<dbReference type="Gene3D" id="1.10.630.10">
    <property type="entry name" value="Cytochrome P450"/>
    <property type="match status" value="1"/>
</dbReference>
<evidence type="ECO:0008006" key="16">
    <source>
        <dbReference type="Google" id="ProtNLM"/>
    </source>
</evidence>
<name>A0A9P0ZKB4_CUSEU</name>
<evidence type="ECO:0000313" key="15">
    <source>
        <dbReference type="Proteomes" id="UP001152484"/>
    </source>
</evidence>
<dbReference type="AlphaFoldDB" id="A0A9P0ZKB4"/>
<keyword evidence="7" id="KW-1133">Transmembrane helix</keyword>
<feature type="binding site" description="axial binding residue" evidence="12">
    <location>
        <position position="430"/>
    </location>
    <ligand>
        <name>heme</name>
        <dbReference type="ChEBI" id="CHEBI:30413"/>
    </ligand>
    <ligandPart>
        <name>Fe</name>
        <dbReference type="ChEBI" id="CHEBI:18248"/>
    </ligandPart>
</feature>
<gene>
    <name evidence="14" type="ORF">CEURO_LOCUS15567</name>
</gene>
<keyword evidence="6 12" id="KW-0479">Metal-binding</keyword>
<dbReference type="GO" id="GO:0016712">
    <property type="term" value="F:oxidoreductase activity, acting on paired donors, with incorporation or reduction of molecular oxygen, reduced flavin or flavoprotein as one donor, and incorporation of one atom of oxygen"/>
    <property type="evidence" value="ECO:0007669"/>
    <property type="project" value="UniProtKB-ARBA"/>
</dbReference>
<dbReference type="InterPro" id="IPR036396">
    <property type="entry name" value="Cyt_P450_sf"/>
</dbReference>
<reference evidence="14" key="1">
    <citation type="submission" date="2022-07" db="EMBL/GenBank/DDBJ databases">
        <authorList>
            <person name="Macas J."/>
            <person name="Novak P."/>
            <person name="Neumann P."/>
        </authorList>
    </citation>
    <scope>NUCLEOTIDE SEQUENCE</scope>
</reference>
<evidence type="ECO:0000256" key="1">
    <source>
        <dbReference type="ARBA" id="ARBA00001971"/>
    </source>
</evidence>
<keyword evidence="8 13" id="KW-0560">Oxidoreductase</keyword>
<accession>A0A9P0ZKB4</accession>
<dbReference type="GO" id="GO:0020037">
    <property type="term" value="F:heme binding"/>
    <property type="evidence" value="ECO:0007669"/>
    <property type="project" value="InterPro"/>
</dbReference>
<evidence type="ECO:0000256" key="10">
    <source>
        <dbReference type="ARBA" id="ARBA00023033"/>
    </source>
</evidence>
<dbReference type="CDD" id="cd11043">
    <property type="entry name" value="CYP90-like"/>
    <property type="match status" value="1"/>
</dbReference>
<comment type="cofactor">
    <cofactor evidence="1 12">
        <name>heme</name>
        <dbReference type="ChEBI" id="CHEBI:30413"/>
    </cofactor>
</comment>
<sequence>MEVMYYVALVCLFVLLVSLSLSSLFFNKKHSSSDGGPLPPGRNGWPFIGETLEFLSTGWKGHPEKFIFDRMEKYSTTAFRTHLLGQKVAVLCGANGNKFLFSNENKLVQAWWPESLNKIFPSSVQTSASNEEAIKTRKLLPSFFKPEALQRYIGIMDDIARRHFADGWENQDQVLVFPLAKRFTFWLACRIFMSVEDPSHVALFAEPFNVIASGFISVPVDLPGTPFRKAIQASEFIRKELLAVVKQRKRDLAEGTATANQDILSHMLLTSNEDGKFMSELDIANKILALLIAGHDTTASACAFVVKSLAEHPHVYQAVYEEQMEIVKSKGEGELLNWGDIQKMKYSWNVACEVLRLAPPIQGTFREALTDFTFNGFHIPKGWKLYWSMSSTHRNPEVFKEPEKFEPSRFDGIGPAPYTYVPFGGGPRMCPGREFGRVVILVFMHHLVRRFKWEKMLLDEKIVFDPTPAPVMGLPIRLYPHNP</sequence>
<dbReference type="GO" id="GO:0016125">
    <property type="term" value="P:sterol metabolic process"/>
    <property type="evidence" value="ECO:0007669"/>
    <property type="project" value="TreeGrafter"/>
</dbReference>
<dbReference type="GO" id="GO:0005506">
    <property type="term" value="F:iron ion binding"/>
    <property type="evidence" value="ECO:0007669"/>
    <property type="project" value="InterPro"/>
</dbReference>
<evidence type="ECO:0000256" key="9">
    <source>
        <dbReference type="ARBA" id="ARBA00023004"/>
    </source>
</evidence>
<dbReference type="PRINTS" id="PR00463">
    <property type="entry name" value="EP450I"/>
</dbReference>
<evidence type="ECO:0000256" key="13">
    <source>
        <dbReference type="RuleBase" id="RU000461"/>
    </source>
</evidence>
<dbReference type="PROSITE" id="PS00086">
    <property type="entry name" value="CYTOCHROME_P450"/>
    <property type="match status" value="1"/>
</dbReference>
<comment type="similarity">
    <text evidence="3 13">Belongs to the cytochrome P450 family.</text>
</comment>
<protein>
    <recommendedName>
        <fullName evidence="16">Cytochrome P450</fullName>
    </recommendedName>
</protein>
<evidence type="ECO:0000256" key="3">
    <source>
        <dbReference type="ARBA" id="ARBA00010617"/>
    </source>
</evidence>
<evidence type="ECO:0000256" key="11">
    <source>
        <dbReference type="ARBA" id="ARBA00023136"/>
    </source>
</evidence>
<dbReference type="SUPFAM" id="SSF48264">
    <property type="entry name" value="Cytochrome P450"/>
    <property type="match status" value="1"/>
</dbReference>
<dbReference type="InterPro" id="IPR001128">
    <property type="entry name" value="Cyt_P450"/>
</dbReference>
<evidence type="ECO:0000256" key="12">
    <source>
        <dbReference type="PIRSR" id="PIRSR602401-1"/>
    </source>
</evidence>
<evidence type="ECO:0000256" key="8">
    <source>
        <dbReference type="ARBA" id="ARBA00023002"/>
    </source>
</evidence>
<keyword evidence="9 12" id="KW-0408">Iron</keyword>
<proteinExistence type="inferred from homology"/>
<keyword evidence="5" id="KW-0812">Transmembrane</keyword>
<keyword evidence="15" id="KW-1185">Reference proteome</keyword>
<evidence type="ECO:0000256" key="6">
    <source>
        <dbReference type="ARBA" id="ARBA00022723"/>
    </source>
</evidence>
<evidence type="ECO:0000256" key="2">
    <source>
        <dbReference type="ARBA" id="ARBA00004167"/>
    </source>
</evidence>
<dbReference type="OrthoDB" id="1372046at2759"/>
<dbReference type="Proteomes" id="UP001152484">
    <property type="component" value="Unassembled WGS sequence"/>
</dbReference>
<dbReference type="PANTHER" id="PTHR24286">
    <property type="entry name" value="CYTOCHROME P450 26"/>
    <property type="match status" value="1"/>
</dbReference>
<dbReference type="PRINTS" id="PR00385">
    <property type="entry name" value="P450"/>
</dbReference>
<evidence type="ECO:0000256" key="7">
    <source>
        <dbReference type="ARBA" id="ARBA00022989"/>
    </source>
</evidence>
<keyword evidence="4 12" id="KW-0349">Heme</keyword>